<keyword evidence="3" id="KW-1185">Reference proteome</keyword>
<dbReference type="Proteomes" id="UP000006729">
    <property type="component" value="Chromosome 17"/>
</dbReference>
<reference evidence="2 3" key="1">
    <citation type="journal article" date="2006" name="Science">
        <title>The genome of black cottonwood, Populus trichocarpa (Torr. &amp; Gray).</title>
        <authorList>
            <person name="Tuskan G.A."/>
            <person name="Difazio S."/>
            <person name="Jansson S."/>
            <person name="Bohlmann J."/>
            <person name="Grigoriev I."/>
            <person name="Hellsten U."/>
            <person name="Putnam N."/>
            <person name="Ralph S."/>
            <person name="Rombauts S."/>
            <person name="Salamov A."/>
            <person name="Schein J."/>
            <person name="Sterck L."/>
            <person name="Aerts A."/>
            <person name="Bhalerao R.R."/>
            <person name="Bhalerao R.P."/>
            <person name="Blaudez D."/>
            <person name="Boerjan W."/>
            <person name="Brun A."/>
            <person name="Brunner A."/>
            <person name="Busov V."/>
            <person name="Campbell M."/>
            <person name="Carlson J."/>
            <person name="Chalot M."/>
            <person name="Chapman J."/>
            <person name="Chen G.L."/>
            <person name="Cooper D."/>
            <person name="Coutinho P.M."/>
            <person name="Couturier J."/>
            <person name="Covert S."/>
            <person name="Cronk Q."/>
            <person name="Cunningham R."/>
            <person name="Davis J."/>
            <person name="Degroeve S."/>
            <person name="Dejardin A."/>
            <person name="Depamphilis C."/>
            <person name="Detter J."/>
            <person name="Dirks B."/>
            <person name="Dubchak I."/>
            <person name="Duplessis S."/>
            <person name="Ehlting J."/>
            <person name="Ellis B."/>
            <person name="Gendler K."/>
            <person name="Goodstein D."/>
            <person name="Gribskov M."/>
            <person name="Grimwood J."/>
            <person name="Groover A."/>
            <person name="Gunter L."/>
            <person name="Hamberger B."/>
            <person name="Heinze B."/>
            <person name="Helariutta Y."/>
            <person name="Henrissat B."/>
            <person name="Holligan D."/>
            <person name="Holt R."/>
            <person name="Huang W."/>
            <person name="Islam-Faridi N."/>
            <person name="Jones S."/>
            <person name="Jones-Rhoades M."/>
            <person name="Jorgensen R."/>
            <person name="Joshi C."/>
            <person name="Kangasjarvi J."/>
            <person name="Karlsson J."/>
            <person name="Kelleher C."/>
            <person name="Kirkpatrick R."/>
            <person name="Kirst M."/>
            <person name="Kohler A."/>
            <person name="Kalluri U."/>
            <person name="Larimer F."/>
            <person name="Leebens-Mack J."/>
            <person name="Leple J.C."/>
            <person name="Locascio P."/>
            <person name="Lou Y."/>
            <person name="Lucas S."/>
            <person name="Martin F."/>
            <person name="Montanini B."/>
            <person name="Napoli C."/>
            <person name="Nelson D.R."/>
            <person name="Nelson C."/>
            <person name="Nieminen K."/>
            <person name="Nilsson O."/>
            <person name="Pereda V."/>
            <person name="Peter G."/>
            <person name="Philippe R."/>
            <person name="Pilate G."/>
            <person name="Poliakov A."/>
            <person name="Razumovskaya J."/>
            <person name="Richardson P."/>
            <person name="Rinaldi C."/>
            <person name="Ritland K."/>
            <person name="Rouze P."/>
            <person name="Ryaboy D."/>
            <person name="Schmutz J."/>
            <person name="Schrader J."/>
            <person name="Segerman B."/>
            <person name="Shin H."/>
            <person name="Siddiqui A."/>
            <person name="Sterky F."/>
            <person name="Terry A."/>
            <person name="Tsai C.J."/>
            <person name="Uberbacher E."/>
            <person name="Unneberg P."/>
            <person name="Vahala J."/>
            <person name="Wall K."/>
            <person name="Wessler S."/>
            <person name="Yang G."/>
            <person name="Yin T."/>
            <person name="Douglas C."/>
            <person name="Marra M."/>
            <person name="Sandberg G."/>
            <person name="Van de Peer Y."/>
            <person name="Rokhsar D."/>
        </authorList>
    </citation>
    <scope>NUCLEOTIDE SEQUENCE [LARGE SCALE GENOMIC DNA]</scope>
    <source>
        <strain evidence="3">cv. Nisqually</strain>
    </source>
</reference>
<gene>
    <name evidence="2" type="ORF">POPTR_017G109100</name>
</gene>
<sequence length="157" mass="18355">MNTEITYSSLVCSLKESGSQFSKFVGIIGSFLFGTLSCTWQKSLFRKVFSIYCYEASLVFFFYCIWKEKNQKIHNTVAVDERSTVKNIVQTVQIRLQDTKILQEATSNPNISRFCDFRNFFKINFLSYLDVNNSGKPGNFRFLIYEIHHSYKKIKNS</sequence>
<dbReference type="AlphaFoldDB" id="A0A2K1X6A4"/>
<protein>
    <submittedName>
        <fullName evidence="2">Uncharacterized protein</fullName>
    </submittedName>
</protein>
<evidence type="ECO:0000313" key="3">
    <source>
        <dbReference type="Proteomes" id="UP000006729"/>
    </source>
</evidence>
<evidence type="ECO:0000256" key="1">
    <source>
        <dbReference type="SAM" id="Phobius"/>
    </source>
</evidence>
<dbReference type="InParanoid" id="A0A2K1X6A4"/>
<evidence type="ECO:0000313" key="2">
    <source>
        <dbReference type="EMBL" id="PNS96307.1"/>
    </source>
</evidence>
<organism evidence="2 3">
    <name type="scientific">Populus trichocarpa</name>
    <name type="common">Western balsam poplar</name>
    <name type="synonym">Populus balsamifera subsp. trichocarpa</name>
    <dbReference type="NCBI Taxonomy" id="3694"/>
    <lineage>
        <taxon>Eukaryota</taxon>
        <taxon>Viridiplantae</taxon>
        <taxon>Streptophyta</taxon>
        <taxon>Embryophyta</taxon>
        <taxon>Tracheophyta</taxon>
        <taxon>Spermatophyta</taxon>
        <taxon>Magnoliopsida</taxon>
        <taxon>eudicotyledons</taxon>
        <taxon>Gunneridae</taxon>
        <taxon>Pentapetalae</taxon>
        <taxon>rosids</taxon>
        <taxon>fabids</taxon>
        <taxon>Malpighiales</taxon>
        <taxon>Salicaceae</taxon>
        <taxon>Saliceae</taxon>
        <taxon>Populus</taxon>
    </lineage>
</organism>
<keyword evidence="1" id="KW-0472">Membrane</keyword>
<accession>A0A2K1X6A4</accession>
<keyword evidence="1" id="KW-1133">Transmembrane helix</keyword>
<keyword evidence="1" id="KW-0812">Transmembrane</keyword>
<name>A0A2K1X6A4_POPTR</name>
<feature type="transmembrane region" description="Helical" evidence="1">
    <location>
        <begin position="48"/>
        <end position="66"/>
    </location>
</feature>
<feature type="transmembrane region" description="Helical" evidence="1">
    <location>
        <begin position="21"/>
        <end position="42"/>
    </location>
</feature>
<proteinExistence type="predicted"/>
<dbReference type="EMBL" id="CM009306">
    <property type="protein sequence ID" value="PNS96307.1"/>
    <property type="molecule type" value="Genomic_DNA"/>
</dbReference>